<accession>A0AAD5GUE8</accession>
<feature type="chain" id="PRO_5042236456" description="Glucosidase II beta subunit N-terminal domain-containing protein" evidence="3">
    <location>
        <begin position="27"/>
        <end position="358"/>
    </location>
</feature>
<dbReference type="CDD" id="cd00112">
    <property type="entry name" value="LDLa"/>
    <property type="match status" value="1"/>
</dbReference>
<dbReference type="PANTHER" id="PTHR12630">
    <property type="entry name" value="N-LINKED OLIGOSACCHARIDE PROCESSING"/>
    <property type="match status" value="1"/>
</dbReference>
<dbReference type="InterPro" id="IPR036055">
    <property type="entry name" value="LDL_receptor-like_sf"/>
</dbReference>
<dbReference type="PANTHER" id="PTHR12630:SF1">
    <property type="entry name" value="GLUCOSIDASE 2 SUBUNIT BETA"/>
    <property type="match status" value="1"/>
</dbReference>
<dbReference type="AlphaFoldDB" id="A0AAD5GUE8"/>
<dbReference type="Proteomes" id="UP001206925">
    <property type="component" value="Unassembled WGS sequence"/>
</dbReference>
<name>A0AAD5GUE8_AMBAR</name>
<keyword evidence="3" id="KW-0732">Signal</keyword>
<evidence type="ECO:0000313" key="5">
    <source>
        <dbReference type="EMBL" id="KAI7752233.1"/>
    </source>
</evidence>
<evidence type="ECO:0000256" key="2">
    <source>
        <dbReference type="SAM" id="MobiDB-lite"/>
    </source>
</evidence>
<dbReference type="Pfam" id="PF12999">
    <property type="entry name" value="PRKCSH-like"/>
    <property type="match status" value="1"/>
</dbReference>
<evidence type="ECO:0000256" key="1">
    <source>
        <dbReference type="ARBA" id="ARBA00023157"/>
    </source>
</evidence>
<protein>
    <recommendedName>
        <fullName evidence="4">Glucosidase II beta subunit N-terminal domain-containing protein</fullName>
    </recommendedName>
</protein>
<dbReference type="SUPFAM" id="SSF57424">
    <property type="entry name" value="LDL receptor-like module"/>
    <property type="match status" value="1"/>
</dbReference>
<dbReference type="InterPro" id="IPR039794">
    <property type="entry name" value="Gtb1-like"/>
</dbReference>
<feature type="compositionally biased region" description="Basic and acidic residues" evidence="2">
    <location>
        <begin position="306"/>
        <end position="319"/>
    </location>
</feature>
<evidence type="ECO:0000313" key="6">
    <source>
        <dbReference type="Proteomes" id="UP001206925"/>
    </source>
</evidence>
<evidence type="ECO:0000259" key="4">
    <source>
        <dbReference type="Pfam" id="PF12999"/>
    </source>
</evidence>
<proteinExistence type="predicted"/>
<sequence>MKTYTQSFILLVLCSILVHRSTVVLSENILGVAPKDEEYYKGLSIKCRDGSRSFTKAQINDDFCDCADGTDEPGTSACPSGKFYCRNAGHSPILIYSSRVNDGICDCCDGSDEYDGKIMCKNTCWEAGKVARDRLRKKIATFREGLTIRKHEVEQAKLSAAKDEEELSRLKNEENILKGLVQQLKERKEQIEKAEEKERIQRENEEKKKKEAEEAKLKEEKSEEKVNVEEQEAVGSKSDDEAGAHDHSTSDEDLNKAPADIEAAVAHNDDGDASIDNMEEEHAEDNEEPSEVAHEHEPEELSSAAHEYDHSHAPGSKEEDASEDTNSLSREELGRVIGSRWTGKKAEEHEEDAGTARH</sequence>
<reference evidence="5" key="1">
    <citation type="submission" date="2022-06" db="EMBL/GenBank/DDBJ databases">
        <title>Uncovering the hologenomic basis of an extraordinary plant invasion.</title>
        <authorList>
            <person name="Bieker V.C."/>
            <person name="Martin M.D."/>
            <person name="Gilbert T."/>
            <person name="Hodgins K."/>
            <person name="Battlay P."/>
            <person name="Petersen B."/>
            <person name="Wilson J."/>
        </authorList>
    </citation>
    <scope>NUCLEOTIDE SEQUENCE</scope>
    <source>
        <strain evidence="5">AA19_3_7</strain>
        <tissue evidence="5">Leaf</tissue>
    </source>
</reference>
<feature type="compositionally biased region" description="Basic and acidic residues" evidence="2">
    <location>
        <begin position="344"/>
        <end position="358"/>
    </location>
</feature>
<feature type="signal peptide" evidence="3">
    <location>
        <begin position="1"/>
        <end position="26"/>
    </location>
</feature>
<dbReference type="Gene3D" id="4.10.400.10">
    <property type="entry name" value="Low-density Lipoprotein Receptor"/>
    <property type="match status" value="1"/>
</dbReference>
<feature type="compositionally biased region" description="Acidic residues" evidence="2">
    <location>
        <begin position="271"/>
        <end position="290"/>
    </location>
</feature>
<comment type="caution">
    <text evidence="5">The sequence shown here is derived from an EMBL/GenBank/DDBJ whole genome shotgun (WGS) entry which is preliminary data.</text>
</comment>
<dbReference type="InterPro" id="IPR028146">
    <property type="entry name" value="PRKCSH_N"/>
</dbReference>
<keyword evidence="6" id="KW-1185">Reference proteome</keyword>
<feature type="compositionally biased region" description="Basic and acidic residues" evidence="2">
    <location>
        <begin position="237"/>
        <end position="255"/>
    </location>
</feature>
<dbReference type="GO" id="GO:0017177">
    <property type="term" value="C:glucosidase II complex"/>
    <property type="evidence" value="ECO:0007669"/>
    <property type="project" value="TreeGrafter"/>
</dbReference>
<gene>
    <name evidence="5" type="ORF">M8C21_023154</name>
</gene>
<dbReference type="InterPro" id="IPR002172">
    <property type="entry name" value="LDrepeatLR_classA_rpt"/>
</dbReference>
<dbReference type="GO" id="GO:0006491">
    <property type="term" value="P:N-glycan processing"/>
    <property type="evidence" value="ECO:0007669"/>
    <property type="project" value="TreeGrafter"/>
</dbReference>
<feature type="non-terminal residue" evidence="5">
    <location>
        <position position="358"/>
    </location>
</feature>
<evidence type="ECO:0000256" key="3">
    <source>
        <dbReference type="SAM" id="SignalP"/>
    </source>
</evidence>
<feature type="region of interest" description="Disordered" evidence="2">
    <location>
        <begin position="192"/>
        <end position="358"/>
    </location>
</feature>
<dbReference type="EMBL" id="JAMZMK010005717">
    <property type="protein sequence ID" value="KAI7752233.1"/>
    <property type="molecule type" value="Genomic_DNA"/>
</dbReference>
<keyword evidence="1" id="KW-1015">Disulfide bond</keyword>
<organism evidence="5 6">
    <name type="scientific">Ambrosia artemisiifolia</name>
    <name type="common">Common ragweed</name>
    <dbReference type="NCBI Taxonomy" id="4212"/>
    <lineage>
        <taxon>Eukaryota</taxon>
        <taxon>Viridiplantae</taxon>
        <taxon>Streptophyta</taxon>
        <taxon>Embryophyta</taxon>
        <taxon>Tracheophyta</taxon>
        <taxon>Spermatophyta</taxon>
        <taxon>Magnoliopsida</taxon>
        <taxon>eudicotyledons</taxon>
        <taxon>Gunneridae</taxon>
        <taxon>Pentapetalae</taxon>
        <taxon>asterids</taxon>
        <taxon>campanulids</taxon>
        <taxon>Asterales</taxon>
        <taxon>Asteraceae</taxon>
        <taxon>Asteroideae</taxon>
        <taxon>Heliantheae alliance</taxon>
        <taxon>Heliantheae</taxon>
        <taxon>Ambrosia</taxon>
    </lineage>
</organism>
<feature type="compositionally biased region" description="Basic and acidic residues" evidence="2">
    <location>
        <begin position="192"/>
        <end position="228"/>
    </location>
</feature>
<feature type="domain" description="Glucosidase II beta subunit N-terminal" evidence="4">
    <location>
        <begin position="18"/>
        <end position="174"/>
    </location>
</feature>